<sequence length="448" mass="50383">MSDIEGKKLLILGGAPMWVDIVKAAHALGVHSTVVDWHKDRRLSPAKLLADSSYDISIFDVDALLEVISKDKIDGVLTGYTDIVLEPYVALCHRAGLWCYGTPDQFTQLTDKSRFKELCKICSVPIIDGITVDCENLEEAYSYSDYPLVIKPSDSCGARGIRLVKNRNELSQSIDYAAIYSKSKRYIIEQFLDHKMEFMACYTICDGEIVLSALCDRFKSYEIPGFSAVPLCQYFPSIHIDRYLSEVDESVRRLANYIELKNCYLSIQGFVDSDRFYVNEAGFRLGGGQFYNFTEYVNGTNSLKRLIRYALTGRMLSRDDSLTFDNSRFDKVCGTVFVNAMPGVIHAIDGLDVIAEENPEVIHVMQQAQPGDRIESTGSLNHVIARIKIVAVDERNFAEVVRRVMARCRVTDSEGNSMLMKPLAFNADNYPLDGSSNEPISFSEKELL</sequence>
<evidence type="ECO:0000313" key="6">
    <source>
        <dbReference type="EMBL" id="RKT45554.1"/>
    </source>
</evidence>
<gene>
    <name evidence="6" type="ORF">BDD21_3018</name>
</gene>
<dbReference type="InterPro" id="IPR011761">
    <property type="entry name" value="ATP-grasp"/>
</dbReference>
<dbReference type="PANTHER" id="PTHR43055:SF1">
    <property type="entry name" value="FORMATE-DEPENDENT PHOSPHORIBOSYLGLYCINAMIDE FORMYLTRANSFERASE"/>
    <property type="match status" value="1"/>
</dbReference>
<keyword evidence="1" id="KW-0436">Ligase</keyword>
<proteinExistence type="predicted"/>
<evidence type="ECO:0000256" key="3">
    <source>
        <dbReference type="ARBA" id="ARBA00022840"/>
    </source>
</evidence>
<name>A0A495V8E6_9GAMM</name>
<dbReference type="GO" id="GO:0005524">
    <property type="term" value="F:ATP binding"/>
    <property type="evidence" value="ECO:0007669"/>
    <property type="project" value="UniProtKB-UniRule"/>
</dbReference>
<dbReference type="Gene3D" id="3.30.1490.20">
    <property type="entry name" value="ATP-grasp fold, A domain"/>
    <property type="match status" value="1"/>
</dbReference>
<keyword evidence="3 4" id="KW-0067">ATP-binding</keyword>
<dbReference type="Pfam" id="PF02786">
    <property type="entry name" value="CPSase_L_D2"/>
    <property type="match status" value="1"/>
</dbReference>
<evidence type="ECO:0000256" key="4">
    <source>
        <dbReference type="PROSITE-ProRule" id="PRU00409"/>
    </source>
</evidence>
<dbReference type="GO" id="GO:0046872">
    <property type="term" value="F:metal ion binding"/>
    <property type="evidence" value="ECO:0007669"/>
    <property type="project" value="InterPro"/>
</dbReference>
<dbReference type="InterPro" id="IPR005479">
    <property type="entry name" value="CPAse_ATP-bd"/>
</dbReference>
<dbReference type="Proteomes" id="UP000274556">
    <property type="component" value="Unassembled WGS sequence"/>
</dbReference>
<reference evidence="6 7" key="1">
    <citation type="submission" date="2018-10" db="EMBL/GenBank/DDBJ databases">
        <title>Genomic Encyclopedia of Archaeal and Bacterial Type Strains, Phase II (KMG-II): from individual species to whole genera.</title>
        <authorList>
            <person name="Goeker M."/>
        </authorList>
    </citation>
    <scope>NUCLEOTIDE SEQUENCE [LARGE SCALE GENOMIC DNA]</scope>
    <source>
        <strain evidence="6 7">DSM 235</strain>
    </source>
</reference>
<accession>A0A495V8E6</accession>
<evidence type="ECO:0000256" key="1">
    <source>
        <dbReference type="ARBA" id="ARBA00022598"/>
    </source>
</evidence>
<dbReference type="EMBL" id="RBXL01000001">
    <property type="protein sequence ID" value="RKT45554.1"/>
    <property type="molecule type" value="Genomic_DNA"/>
</dbReference>
<organism evidence="6 7">
    <name type="scientific">Thiocapsa rosea</name>
    <dbReference type="NCBI Taxonomy" id="69360"/>
    <lineage>
        <taxon>Bacteria</taxon>
        <taxon>Pseudomonadati</taxon>
        <taxon>Pseudomonadota</taxon>
        <taxon>Gammaproteobacteria</taxon>
        <taxon>Chromatiales</taxon>
        <taxon>Chromatiaceae</taxon>
        <taxon>Thiocapsa</taxon>
    </lineage>
</organism>
<feature type="domain" description="ATP-grasp" evidence="5">
    <location>
        <begin position="116"/>
        <end position="311"/>
    </location>
</feature>
<dbReference type="RefSeq" id="WP_120797803.1">
    <property type="nucleotide sequence ID" value="NZ_RBXL01000001.1"/>
</dbReference>
<dbReference type="PANTHER" id="PTHR43055">
    <property type="entry name" value="FORMATE-DEPENDENT PHOSPHORIBOSYLGLYCINAMIDE FORMYLTRANSFERASE"/>
    <property type="match status" value="1"/>
</dbReference>
<evidence type="ECO:0000259" key="5">
    <source>
        <dbReference type="PROSITE" id="PS50975"/>
    </source>
</evidence>
<dbReference type="InterPro" id="IPR013815">
    <property type="entry name" value="ATP_grasp_subdomain_1"/>
</dbReference>
<evidence type="ECO:0000313" key="7">
    <source>
        <dbReference type="Proteomes" id="UP000274556"/>
    </source>
</evidence>
<dbReference type="GO" id="GO:0016874">
    <property type="term" value="F:ligase activity"/>
    <property type="evidence" value="ECO:0007669"/>
    <property type="project" value="UniProtKB-KW"/>
</dbReference>
<evidence type="ECO:0000256" key="2">
    <source>
        <dbReference type="ARBA" id="ARBA00022741"/>
    </source>
</evidence>
<keyword evidence="2 4" id="KW-0547">Nucleotide-binding</keyword>
<dbReference type="Gene3D" id="3.40.50.20">
    <property type="match status" value="1"/>
</dbReference>
<comment type="caution">
    <text evidence="6">The sequence shown here is derived from an EMBL/GenBank/DDBJ whole genome shotgun (WGS) entry which is preliminary data.</text>
</comment>
<protein>
    <submittedName>
        <fullName evidence="6">Biotin carboxylase</fullName>
    </submittedName>
</protein>
<dbReference type="AlphaFoldDB" id="A0A495V8E6"/>
<dbReference type="PROSITE" id="PS50975">
    <property type="entry name" value="ATP_GRASP"/>
    <property type="match status" value="1"/>
</dbReference>
<dbReference type="GO" id="GO:0005829">
    <property type="term" value="C:cytosol"/>
    <property type="evidence" value="ECO:0007669"/>
    <property type="project" value="TreeGrafter"/>
</dbReference>
<keyword evidence="7" id="KW-1185">Reference proteome</keyword>
<dbReference type="SUPFAM" id="SSF56059">
    <property type="entry name" value="Glutathione synthetase ATP-binding domain-like"/>
    <property type="match status" value="1"/>
</dbReference>
<dbReference type="Gene3D" id="3.30.470.20">
    <property type="entry name" value="ATP-grasp fold, B domain"/>
    <property type="match status" value="1"/>
</dbReference>
<dbReference type="OrthoDB" id="9803907at2"/>